<sequence length="320" mass="34418">MRRILLAGLAAGLVTLGLVGGLGFGLTPRPAAEAQPAKGDDAKASPDEAAVHKALEEFVAAFNAGDAKQLSATLTENAEYIDDQSNRVERRAAIAEMLGKYFAANKGAKLQITPDGARTVAPGVVVEDGESVITVPDKKTQSVRKFTLVYAKDGGAWKIASVREYPEEPEVITAGERLQELAWFVGEWVDEGGDSLVTNVVRFSPDKTHLIREYAVKQEGEELLKGMQWIGVDPLTGNIKAWSFDTAGGRSESTWAKTGNDWLVRSTGVTSDGDESGATYIFKLLGRDRIELRVRDKVVGGTVEADSTAIMVRKAPSPKK</sequence>
<organism evidence="2 3">
    <name type="scientific">Urbifossiella limnaea</name>
    <dbReference type="NCBI Taxonomy" id="2528023"/>
    <lineage>
        <taxon>Bacteria</taxon>
        <taxon>Pseudomonadati</taxon>
        <taxon>Planctomycetota</taxon>
        <taxon>Planctomycetia</taxon>
        <taxon>Gemmatales</taxon>
        <taxon>Gemmataceae</taxon>
        <taxon>Urbifossiella</taxon>
    </lineage>
</organism>
<evidence type="ECO:0000313" key="3">
    <source>
        <dbReference type="Proteomes" id="UP000319576"/>
    </source>
</evidence>
<dbReference type="AlphaFoldDB" id="A0A517XPJ2"/>
<dbReference type="InterPro" id="IPR027843">
    <property type="entry name" value="DUF4440"/>
</dbReference>
<evidence type="ECO:0000313" key="2">
    <source>
        <dbReference type="EMBL" id="QDU19429.1"/>
    </source>
</evidence>
<protein>
    <recommendedName>
        <fullName evidence="1">DUF4440 domain-containing protein</fullName>
    </recommendedName>
</protein>
<dbReference type="InterPro" id="IPR032710">
    <property type="entry name" value="NTF2-like_dom_sf"/>
</dbReference>
<name>A0A517XPJ2_9BACT</name>
<dbReference type="KEGG" id="uli:ETAA1_13530"/>
<dbReference type="NCBIfam" id="TIGR02246">
    <property type="entry name" value="SgcJ/EcaC family oxidoreductase"/>
    <property type="match status" value="1"/>
</dbReference>
<dbReference type="RefSeq" id="WP_202920704.1">
    <property type="nucleotide sequence ID" value="NZ_CP036273.1"/>
</dbReference>
<reference evidence="2 3" key="1">
    <citation type="submission" date="2019-02" db="EMBL/GenBank/DDBJ databases">
        <title>Deep-cultivation of Planctomycetes and their phenomic and genomic characterization uncovers novel biology.</title>
        <authorList>
            <person name="Wiegand S."/>
            <person name="Jogler M."/>
            <person name="Boedeker C."/>
            <person name="Pinto D."/>
            <person name="Vollmers J."/>
            <person name="Rivas-Marin E."/>
            <person name="Kohn T."/>
            <person name="Peeters S.H."/>
            <person name="Heuer A."/>
            <person name="Rast P."/>
            <person name="Oberbeckmann S."/>
            <person name="Bunk B."/>
            <person name="Jeske O."/>
            <person name="Meyerdierks A."/>
            <person name="Storesund J.E."/>
            <person name="Kallscheuer N."/>
            <person name="Luecker S."/>
            <person name="Lage O.M."/>
            <person name="Pohl T."/>
            <person name="Merkel B.J."/>
            <person name="Hornburger P."/>
            <person name="Mueller R.-W."/>
            <person name="Bruemmer F."/>
            <person name="Labrenz M."/>
            <person name="Spormann A.M."/>
            <person name="Op den Camp H."/>
            <person name="Overmann J."/>
            <person name="Amann R."/>
            <person name="Jetten M.S.M."/>
            <person name="Mascher T."/>
            <person name="Medema M.H."/>
            <person name="Devos D.P."/>
            <person name="Kaster A.-K."/>
            <person name="Ovreas L."/>
            <person name="Rohde M."/>
            <person name="Galperin M.Y."/>
            <person name="Jogler C."/>
        </authorList>
    </citation>
    <scope>NUCLEOTIDE SEQUENCE [LARGE SCALE GENOMIC DNA]</scope>
    <source>
        <strain evidence="2 3">ETA_A1</strain>
    </source>
</reference>
<proteinExistence type="predicted"/>
<dbReference type="EMBL" id="CP036273">
    <property type="protein sequence ID" value="QDU19429.1"/>
    <property type="molecule type" value="Genomic_DNA"/>
</dbReference>
<dbReference type="InterPro" id="IPR011944">
    <property type="entry name" value="Steroid_delta5-4_isomerase"/>
</dbReference>
<evidence type="ECO:0000259" key="1">
    <source>
        <dbReference type="Pfam" id="PF14534"/>
    </source>
</evidence>
<dbReference type="Proteomes" id="UP000319576">
    <property type="component" value="Chromosome"/>
</dbReference>
<accession>A0A517XPJ2</accession>
<dbReference type="Gene3D" id="3.10.450.50">
    <property type="match status" value="1"/>
</dbReference>
<dbReference type="SUPFAM" id="SSF54427">
    <property type="entry name" value="NTF2-like"/>
    <property type="match status" value="1"/>
</dbReference>
<dbReference type="Pfam" id="PF14534">
    <property type="entry name" value="DUF4440"/>
    <property type="match status" value="1"/>
</dbReference>
<feature type="domain" description="DUF4440" evidence="1">
    <location>
        <begin position="52"/>
        <end position="159"/>
    </location>
</feature>
<gene>
    <name evidence="2" type="ORF">ETAA1_13530</name>
</gene>
<keyword evidence="3" id="KW-1185">Reference proteome</keyword>